<keyword evidence="10" id="KW-0963">Cytoplasm</keyword>
<feature type="binding site" evidence="10">
    <location>
        <begin position="179"/>
        <end position="182"/>
    </location>
    <ligand>
        <name>NAD(+)</name>
        <dbReference type="ChEBI" id="CHEBI:57540"/>
    </ligand>
</feature>
<dbReference type="PIRSF" id="PIRSF001455">
    <property type="entry name" value="DHQ_synth"/>
    <property type="match status" value="1"/>
</dbReference>
<comment type="cofactor">
    <cofactor evidence="2">
        <name>Zn(2+)</name>
        <dbReference type="ChEBI" id="CHEBI:29105"/>
    </cofactor>
</comment>
<comment type="subcellular location">
    <subcellularLocation>
        <location evidence="10">Cytoplasm</location>
    </subcellularLocation>
</comment>
<feature type="binding site" evidence="10">
    <location>
        <begin position="139"/>
        <end position="140"/>
    </location>
    <ligand>
        <name>NAD(+)</name>
        <dbReference type="ChEBI" id="CHEBI:57540"/>
    </ligand>
</feature>
<evidence type="ECO:0000256" key="8">
    <source>
        <dbReference type="ARBA" id="ARBA00023239"/>
    </source>
</evidence>
<dbReference type="InterPro" id="IPR030963">
    <property type="entry name" value="DHQ_synth_fam"/>
</dbReference>
<dbReference type="HAMAP" id="MF_00110">
    <property type="entry name" value="DHQ_synthase"/>
    <property type="match status" value="1"/>
</dbReference>
<dbReference type="EMBL" id="DSVI01000003">
    <property type="protein sequence ID" value="HGT46482.1"/>
    <property type="molecule type" value="Genomic_DNA"/>
</dbReference>
<comment type="catalytic activity">
    <reaction evidence="10">
        <text>7-phospho-2-dehydro-3-deoxy-D-arabino-heptonate = 3-dehydroquinate + phosphate</text>
        <dbReference type="Rhea" id="RHEA:21968"/>
        <dbReference type="ChEBI" id="CHEBI:32364"/>
        <dbReference type="ChEBI" id="CHEBI:43474"/>
        <dbReference type="ChEBI" id="CHEBI:58394"/>
        <dbReference type="EC" id="4.2.3.4"/>
    </reaction>
</comment>
<feature type="domain" description="3-dehydroquinate synthase C-terminal" evidence="13">
    <location>
        <begin position="191"/>
        <end position="333"/>
    </location>
</feature>
<dbReference type="PANTHER" id="PTHR43622:SF1">
    <property type="entry name" value="3-DEHYDROQUINATE SYNTHASE"/>
    <property type="match status" value="1"/>
</dbReference>
<feature type="binding site" evidence="10">
    <location>
        <position position="257"/>
    </location>
    <ligand>
        <name>Zn(2+)</name>
        <dbReference type="ChEBI" id="CHEBI:29105"/>
    </ligand>
</feature>
<dbReference type="InterPro" id="IPR030960">
    <property type="entry name" value="DHQS/DOIS_N"/>
</dbReference>
<dbReference type="GO" id="GO:0008652">
    <property type="term" value="P:amino acid biosynthetic process"/>
    <property type="evidence" value="ECO:0007669"/>
    <property type="project" value="UniProtKB-KW"/>
</dbReference>
<name>A0A832G726_9BACT</name>
<dbReference type="InterPro" id="IPR050071">
    <property type="entry name" value="Dehydroquinate_synthase"/>
</dbReference>
<keyword evidence="10" id="KW-0028">Amino-acid biosynthesis</keyword>
<dbReference type="CDD" id="cd08195">
    <property type="entry name" value="DHQS"/>
    <property type="match status" value="1"/>
</dbReference>
<dbReference type="EC" id="4.2.3.4" evidence="10 11"/>
<protein>
    <recommendedName>
        <fullName evidence="10 11">3-dehydroquinate synthase</fullName>
        <shortName evidence="10">DHQS</shortName>
        <ecNumber evidence="10 11">4.2.3.4</ecNumber>
    </recommendedName>
</protein>
<evidence type="ECO:0000256" key="11">
    <source>
        <dbReference type="NCBIfam" id="TIGR01357"/>
    </source>
</evidence>
<dbReference type="InterPro" id="IPR056179">
    <property type="entry name" value="DHQS_C"/>
</dbReference>
<dbReference type="NCBIfam" id="TIGR01357">
    <property type="entry name" value="aroB"/>
    <property type="match status" value="1"/>
</dbReference>
<dbReference type="PANTHER" id="PTHR43622">
    <property type="entry name" value="3-DEHYDROQUINATE SYNTHASE"/>
    <property type="match status" value="1"/>
</dbReference>
<comment type="cofactor">
    <cofactor evidence="1 10">
        <name>NAD(+)</name>
        <dbReference type="ChEBI" id="CHEBI:57540"/>
    </cofactor>
</comment>
<dbReference type="GO" id="GO:0005737">
    <property type="term" value="C:cytoplasm"/>
    <property type="evidence" value="ECO:0007669"/>
    <property type="project" value="UniProtKB-SubCell"/>
</dbReference>
<evidence type="ECO:0000256" key="7">
    <source>
        <dbReference type="ARBA" id="ARBA00023027"/>
    </source>
</evidence>
<keyword evidence="9 10" id="KW-0170">Cobalt</keyword>
<dbReference type="GO" id="GO:0009423">
    <property type="term" value="P:chorismate biosynthetic process"/>
    <property type="evidence" value="ECO:0007669"/>
    <property type="project" value="UniProtKB-UniRule"/>
</dbReference>
<dbReference type="SUPFAM" id="SSF56796">
    <property type="entry name" value="Dehydroquinate synthase-like"/>
    <property type="match status" value="1"/>
</dbReference>
<reference evidence="14" key="1">
    <citation type="journal article" date="2020" name="mSystems">
        <title>Genome- and Community-Level Interaction Insights into Carbon Utilization and Element Cycling Functions of Hydrothermarchaeota in Hydrothermal Sediment.</title>
        <authorList>
            <person name="Zhou Z."/>
            <person name="Liu Y."/>
            <person name="Xu W."/>
            <person name="Pan J."/>
            <person name="Luo Z.H."/>
            <person name="Li M."/>
        </authorList>
    </citation>
    <scope>NUCLEOTIDE SEQUENCE [LARGE SCALE GENOMIC DNA]</scope>
    <source>
        <strain evidence="14">SpSt-500</strain>
    </source>
</reference>
<sequence>MILLKFYERILRLKKIEIRTQSKNYKVIIGNNSIKEFASEHRKSDGKKLFVLDKNVYRLHKSKLDELVKQSNSSLTHIFHSTEKNKTLNSVQKIYDILLKNNFSRRDSLVAIGGGIVGDVTGFAAATFMRGIDYYQIPTTLLSMVDSSVGGKTGVNYSKVKNLIGSFYQPQKVYVDISFLSTLPNKEIYSGAGEIFKYAFLSDEENYLLIRDGLKAILNQNQFDEELIAKCIKLKAAVVENDEQEKSGLRKILNLGHTFAHAFESTINFRIKHGEAVIAGIFASLIVSEKVGLINKNDLNKYLTDFYFLPLNKEIVKADRSEIIKFMKSDKKSSQGKIQLVLASKPGEIFIDFHVSEKIIKYALNKLFEIIGTV</sequence>
<comment type="cofactor">
    <cofactor evidence="10">
        <name>Co(2+)</name>
        <dbReference type="ChEBI" id="CHEBI:48828"/>
    </cofactor>
    <cofactor evidence="10">
        <name>Zn(2+)</name>
        <dbReference type="ChEBI" id="CHEBI:29105"/>
    </cofactor>
    <text evidence="10">Binds 1 divalent metal cation per subunit. Can use either Co(2+) or Zn(2+).</text>
</comment>
<keyword evidence="8 10" id="KW-0456">Lyase</keyword>
<evidence type="ECO:0000256" key="2">
    <source>
        <dbReference type="ARBA" id="ARBA00001947"/>
    </source>
</evidence>
<evidence type="ECO:0000256" key="9">
    <source>
        <dbReference type="ARBA" id="ARBA00023285"/>
    </source>
</evidence>
<evidence type="ECO:0000259" key="12">
    <source>
        <dbReference type="Pfam" id="PF01761"/>
    </source>
</evidence>
<dbReference type="Gene3D" id="1.20.1090.10">
    <property type="entry name" value="Dehydroquinate synthase-like - alpha domain"/>
    <property type="match status" value="1"/>
</dbReference>
<accession>A0A832G726</accession>
<evidence type="ECO:0000256" key="3">
    <source>
        <dbReference type="ARBA" id="ARBA00003485"/>
    </source>
</evidence>
<proteinExistence type="inferred from homology"/>
<dbReference type="Pfam" id="PF01761">
    <property type="entry name" value="DHQ_synthase"/>
    <property type="match status" value="1"/>
</dbReference>
<keyword evidence="6 10" id="KW-0862">Zinc</keyword>
<dbReference type="GO" id="GO:0046872">
    <property type="term" value="F:metal ion binding"/>
    <property type="evidence" value="ECO:0007669"/>
    <property type="project" value="UniProtKB-KW"/>
</dbReference>
<dbReference type="FunFam" id="3.40.50.1970:FF:000007">
    <property type="entry name" value="Pentafunctional AROM polypeptide"/>
    <property type="match status" value="1"/>
</dbReference>
<evidence type="ECO:0000313" key="14">
    <source>
        <dbReference type="EMBL" id="HGT46482.1"/>
    </source>
</evidence>
<comment type="caution">
    <text evidence="10">Lacks conserved residue(s) required for the propagation of feature annotation.</text>
</comment>
<feature type="binding site" evidence="10">
    <location>
        <position position="152"/>
    </location>
    <ligand>
        <name>NAD(+)</name>
        <dbReference type="ChEBI" id="CHEBI:57540"/>
    </ligand>
</feature>
<dbReference type="UniPathway" id="UPA00053">
    <property type="reaction ID" value="UER00085"/>
</dbReference>
<evidence type="ECO:0000259" key="13">
    <source>
        <dbReference type="Pfam" id="PF24621"/>
    </source>
</evidence>
<dbReference type="GO" id="GO:0009073">
    <property type="term" value="P:aromatic amino acid family biosynthetic process"/>
    <property type="evidence" value="ECO:0007669"/>
    <property type="project" value="UniProtKB-KW"/>
</dbReference>
<feature type="binding site" evidence="10">
    <location>
        <position position="194"/>
    </location>
    <ligand>
        <name>Zn(2+)</name>
        <dbReference type="ChEBI" id="CHEBI:29105"/>
    </ligand>
</feature>
<dbReference type="InterPro" id="IPR016037">
    <property type="entry name" value="DHQ_synth_AroB"/>
</dbReference>
<dbReference type="Pfam" id="PF24621">
    <property type="entry name" value="DHQS_C"/>
    <property type="match status" value="1"/>
</dbReference>
<keyword evidence="4 10" id="KW-0479">Metal-binding</keyword>
<organism evidence="14">
    <name type="scientific">Ignavibacterium album</name>
    <dbReference type="NCBI Taxonomy" id="591197"/>
    <lineage>
        <taxon>Bacteria</taxon>
        <taxon>Pseudomonadati</taxon>
        <taxon>Ignavibacteriota</taxon>
        <taxon>Ignavibacteria</taxon>
        <taxon>Ignavibacteriales</taxon>
        <taxon>Ignavibacteriaceae</taxon>
        <taxon>Ignavibacterium</taxon>
    </lineage>
</organism>
<feature type="binding site" evidence="10">
    <location>
        <position position="161"/>
    </location>
    <ligand>
        <name>NAD(+)</name>
        <dbReference type="ChEBI" id="CHEBI:57540"/>
    </ligand>
</feature>
<comment type="caution">
    <text evidence="14">The sequence shown here is derived from an EMBL/GenBank/DDBJ whole genome shotgun (WGS) entry which is preliminary data.</text>
</comment>
<keyword evidence="5 10" id="KW-0547">Nucleotide-binding</keyword>
<keyword evidence="7 10" id="KW-0520">NAD</keyword>
<dbReference type="AlphaFoldDB" id="A0A832G726"/>
<comment type="pathway">
    <text evidence="10">Metabolic intermediate biosynthesis; chorismate biosynthesis; chorismate from D-erythrose 4-phosphate and phosphoenolpyruvate: step 2/7.</text>
</comment>
<feature type="domain" description="3-dehydroquinate synthase N-terminal" evidence="12">
    <location>
        <begin position="79"/>
        <end position="188"/>
    </location>
</feature>
<evidence type="ECO:0000256" key="5">
    <source>
        <dbReference type="ARBA" id="ARBA00022741"/>
    </source>
</evidence>
<evidence type="ECO:0000256" key="10">
    <source>
        <dbReference type="HAMAP-Rule" id="MF_00110"/>
    </source>
</evidence>
<dbReference type="GO" id="GO:0003856">
    <property type="term" value="F:3-dehydroquinate synthase activity"/>
    <property type="evidence" value="ECO:0007669"/>
    <property type="project" value="UniProtKB-UniRule"/>
</dbReference>
<evidence type="ECO:0000256" key="6">
    <source>
        <dbReference type="ARBA" id="ARBA00022833"/>
    </source>
</evidence>
<feature type="binding site" evidence="10">
    <location>
        <position position="273"/>
    </location>
    <ligand>
        <name>Zn(2+)</name>
        <dbReference type="ChEBI" id="CHEBI:29105"/>
    </ligand>
</feature>
<dbReference type="GO" id="GO:0000166">
    <property type="term" value="F:nucleotide binding"/>
    <property type="evidence" value="ECO:0007669"/>
    <property type="project" value="UniProtKB-KW"/>
</dbReference>
<comment type="similarity">
    <text evidence="10">Belongs to the sugar phosphate cyclases superfamily. Dehydroquinate synthase family.</text>
</comment>
<dbReference type="Gene3D" id="3.40.50.1970">
    <property type="match status" value="1"/>
</dbReference>
<keyword evidence="10" id="KW-0057">Aromatic amino acid biosynthesis</keyword>
<evidence type="ECO:0000256" key="1">
    <source>
        <dbReference type="ARBA" id="ARBA00001911"/>
    </source>
</evidence>
<comment type="function">
    <text evidence="3 10">Catalyzes the conversion of 3-deoxy-D-arabino-heptulosonate 7-phosphate (DAHP) to dehydroquinate (DHQ).</text>
</comment>
<gene>
    <name evidence="10 14" type="primary">aroB</name>
    <name evidence="14" type="ORF">ENS56_00405</name>
</gene>
<evidence type="ECO:0000256" key="4">
    <source>
        <dbReference type="ARBA" id="ARBA00022723"/>
    </source>
</evidence>